<organism evidence="1">
    <name type="scientific">viral metagenome</name>
    <dbReference type="NCBI Taxonomy" id="1070528"/>
    <lineage>
        <taxon>unclassified sequences</taxon>
        <taxon>metagenomes</taxon>
        <taxon>organismal metagenomes</taxon>
    </lineage>
</organism>
<sequence length="60" mass="7148">MNKFKEESYIPKSVDVIASGYEWECPVCEKLMREVAYSEEVTCHWCKRKYIANLPEHAYD</sequence>
<accession>A0A6M3KXR6</accession>
<dbReference type="AlphaFoldDB" id="A0A6M3KXR6"/>
<name>A0A6M3KXR6_9ZZZZ</name>
<dbReference type="EMBL" id="MT142656">
    <property type="protein sequence ID" value="QJA86740.1"/>
    <property type="molecule type" value="Genomic_DNA"/>
</dbReference>
<evidence type="ECO:0000313" key="1">
    <source>
        <dbReference type="EMBL" id="QJA86740.1"/>
    </source>
</evidence>
<gene>
    <name evidence="1" type="ORF">MM415B03125_0018</name>
</gene>
<proteinExistence type="predicted"/>
<protein>
    <submittedName>
        <fullName evidence="1">Uncharacterized protein</fullName>
    </submittedName>
</protein>
<reference evidence="1" key="1">
    <citation type="submission" date="2020-03" db="EMBL/GenBank/DDBJ databases">
        <title>The deep terrestrial virosphere.</title>
        <authorList>
            <person name="Holmfeldt K."/>
            <person name="Nilsson E."/>
            <person name="Simone D."/>
            <person name="Lopez-Fernandez M."/>
            <person name="Wu X."/>
            <person name="de Brujin I."/>
            <person name="Lundin D."/>
            <person name="Andersson A."/>
            <person name="Bertilsson S."/>
            <person name="Dopson M."/>
        </authorList>
    </citation>
    <scope>NUCLEOTIDE SEQUENCE</scope>
    <source>
        <strain evidence="1">MM415B03125</strain>
    </source>
</reference>